<organism evidence="7 8">
    <name type="scientific">Alcanivorax nanhaiticus</name>
    <dbReference type="NCBI Taxonomy" id="1177154"/>
    <lineage>
        <taxon>Bacteria</taxon>
        <taxon>Pseudomonadati</taxon>
        <taxon>Pseudomonadota</taxon>
        <taxon>Gammaproteobacteria</taxon>
        <taxon>Oceanospirillales</taxon>
        <taxon>Alcanivoracaceae</taxon>
        <taxon>Alcanivorax</taxon>
    </lineage>
</organism>
<keyword evidence="5" id="KW-0472">Membrane</keyword>
<proteinExistence type="inferred from homology"/>
<keyword evidence="8" id="KW-1185">Reference proteome</keyword>
<accession>A0A095TN90</accession>
<protein>
    <submittedName>
        <fullName evidence="7">Peptidase</fullName>
    </submittedName>
</protein>
<comment type="similarity">
    <text evidence="1">Belongs to the peptidase S49 family.</text>
</comment>
<evidence type="ECO:0000256" key="4">
    <source>
        <dbReference type="ARBA" id="ARBA00022825"/>
    </source>
</evidence>
<dbReference type="STRING" id="1177154.Y5S_02893"/>
<dbReference type="InterPro" id="IPR004635">
    <property type="entry name" value="Pept_S49_SppA"/>
</dbReference>
<keyword evidence="5" id="KW-0812">Transmembrane</keyword>
<dbReference type="GO" id="GO:0006508">
    <property type="term" value="P:proteolysis"/>
    <property type="evidence" value="ECO:0007669"/>
    <property type="project" value="UniProtKB-KW"/>
</dbReference>
<dbReference type="PATRIC" id="fig|1177154.3.peg.2930"/>
<dbReference type="InterPro" id="IPR047272">
    <property type="entry name" value="S49_SppA_C"/>
</dbReference>
<name>A0A095TN90_9GAMM</name>
<dbReference type="InterPro" id="IPR029045">
    <property type="entry name" value="ClpP/crotonase-like_dom_sf"/>
</dbReference>
<sequence>MENDNTSQRPASEKEWKLIEKLLGQAQEEHRKSRRWGVFFKVLTFVYLFVLLAVMLNGRSGGSSLAVAEEHVAVVTVNGVIAPDQDASADLIVTGLTRAFEAENSKAVLLKINSPGGSPVQSNQVYNAIKRLRAEYPDKKVYAAITDVGASGAYYIASAADEIYADPASIVGSIGVIMAGFGLEEAAEKLGVERRVLTAGNNKAIMDPFSPVRPADRKHMKAMLNEIHQQFITAVRNGRGDRLKEAENPEIFSGLFWTGERAETMGLVDGLKSPGDVARDVVGLEELVNYSASRSPMEEFLRKFGVSIGEGIASQLGVDAGVPSIR</sequence>
<comment type="caution">
    <text evidence="7">The sequence shown here is derived from an EMBL/GenBank/DDBJ whole genome shotgun (WGS) entry which is preliminary data.</text>
</comment>
<dbReference type="RefSeq" id="WP_035233959.1">
    <property type="nucleotide sequence ID" value="NZ_ARXV01000013.1"/>
</dbReference>
<gene>
    <name evidence="7" type="ORF">Y5S_02893</name>
</gene>
<keyword evidence="4" id="KW-0720">Serine protease</keyword>
<dbReference type="OrthoDB" id="9764363at2"/>
<evidence type="ECO:0000256" key="5">
    <source>
        <dbReference type="SAM" id="Phobius"/>
    </source>
</evidence>
<feature type="domain" description="Peptidase S49" evidence="6">
    <location>
        <begin position="138"/>
        <end position="278"/>
    </location>
</feature>
<dbReference type="SUPFAM" id="SSF52096">
    <property type="entry name" value="ClpP/crotonase"/>
    <property type="match status" value="1"/>
</dbReference>
<dbReference type="CDD" id="cd07023">
    <property type="entry name" value="S49_Sppa_N_C"/>
    <property type="match status" value="1"/>
</dbReference>
<evidence type="ECO:0000313" key="8">
    <source>
        <dbReference type="Proteomes" id="UP000029444"/>
    </source>
</evidence>
<dbReference type="InterPro" id="IPR002142">
    <property type="entry name" value="Peptidase_S49"/>
</dbReference>
<keyword evidence="5" id="KW-1133">Transmembrane helix</keyword>
<evidence type="ECO:0000259" key="6">
    <source>
        <dbReference type="Pfam" id="PF01343"/>
    </source>
</evidence>
<dbReference type="EMBL" id="ARXV01000013">
    <property type="protein sequence ID" value="KGD63903.1"/>
    <property type="molecule type" value="Genomic_DNA"/>
</dbReference>
<feature type="transmembrane region" description="Helical" evidence="5">
    <location>
        <begin position="38"/>
        <end position="56"/>
    </location>
</feature>
<evidence type="ECO:0000256" key="2">
    <source>
        <dbReference type="ARBA" id="ARBA00022670"/>
    </source>
</evidence>
<dbReference type="AlphaFoldDB" id="A0A095TN90"/>
<dbReference type="NCBIfam" id="TIGR00706">
    <property type="entry name" value="SppA_dom"/>
    <property type="match status" value="1"/>
</dbReference>
<keyword evidence="2" id="KW-0645">Protease</keyword>
<dbReference type="Gene3D" id="6.20.330.10">
    <property type="match status" value="1"/>
</dbReference>
<dbReference type="PANTHER" id="PTHR42987">
    <property type="entry name" value="PEPTIDASE S49"/>
    <property type="match status" value="1"/>
</dbReference>
<dbReference type="PANTHER" id="PTHR42987:SF8">
    <property type="entry name" value="PROTEINASE"/>
    <property type="match status" value="1"/>
</dbReference>
<dbReference type="Pfam" id="PF01343">
    <property type="entry name" value="Peptidase_S49"/>
    <property type="match status" value="1"/>
</dbReference>
<dbReference type="eggNOG" id="COG0616">
    <property type="taxonomic scope" value="Bacteria"/>
</dbReference>
<dbReference type="Proteomes" id="UP000029444">
    <property type="component" value="Unassembled WGS sequence"/>
</dbReference>
<evidence type="ECO:0000256" key="3">
    <source>
        <dbReference type="ARBA" id="ARBA00022801"/>
    </source>
</evidence>
<evidence type="ECO:0000313" key="7">
    <source>
        <dbReference type="EMBL" id="KGD63903.1"/>
    </source>
</evidence>
<keyword evidence="3" id="KW-0378">Hydrolase</keyword>
<reference evidence="7 8" key="1">
    <citation type="submission" date="2012-09" db="EMBL/GenBank/DDBJ databases">
        <title>Genome Sequence of alkane-degrading Bacterium Alcanivorax sp. 19-m-6.</title>
        <authorList>
            <person name="Lai Q."/>
            <person name="Shao Z."/>
        </authorList>
    </citation>
    <scope>NUCLEOTIDE SEQUENCE [LARGE SCALE GENOMIC DNA]</scope>
    <source>
        <strain evidence="7 8">19-m-6</strain>
    </source>
</reference>
<dbReference type="GO" id="GO:0008236">
    <property type="term" value="F:serine-type peptidase activity"/>
    <property type="evidence" value="ECO:0007669"/>
    <property type="project" value="UniProtKB-KW"/>
</dbReference>
<dbReference type="Gene3D" id="3.90.226.10">
    <property type="entry name" value="2-enoyl-CoA Hydratase, Chain A, domain 1"/>
    <property type="match status" value="1"/>
</dbReference>
<evidence type="ECO:0000256" key="1">
    <source>
        <dbReference type="ARBA" id="ARBA00008683"/>
    </source>
</evidence>